<gene>
    <name evidence="2" type="ORF">AVEN_182435_1</name>
    <name evidence="1" type="ORF">AVEN_18386_1</name>
</gene>
<protein>
    <submittedName>
        <fullName evidence="1">Uncharacterized protein</fullName>
    </submittedName>
</protein>
<reference evidence="1 3" key="1">
    <citation type="journal article" date="2019" name="Sci. Rep.">
        <title>Orb-weaving spider Araneus ventricosus genome elucidates the spidroin gene catalogue.</title>
        <authorList>
            <person name="Kono N."/>
            <person name="Nakamura H."/>
            <person name="Ohtoshi R."/>
            <person name="Moran D.A.P."/>
            <person name="Shinohara A."/>
            <person name="Yoshida Y."/>
            <person name="Fujiwara M."/>
            <person name="Mori M."/>
            <person name="Tomita M."/>
            <person name="Arakawa K."/>
        </authorList>
    </citation>
    <scope>NUCLEOTIDE SEQUENCE [LARGE SCALE GENOMIC DNA]</scope>
</reference>
<dbReference type="Proteomes" id="UP000499080">
    <property type="component" value="Unassembled WGS sequence"/>
</dbReference>
<name>A0A4Y2NNR5_ARAVE</name>
<dbReference type="EMBL" id="BGPR01128330">
    <property type="protein sequence ID" value="GBN39386.1"/>
    <property type="molecule type" value="Genomic_DNA"/>
</dbReference>
<evidence type="ECO:0000313" key="1">
    <source>
        <dbReference type="EMBL" id="GBN39386.1"/>
    </source>
</evidence>
<accession>A0A4Y2NNR5</accession>
<proteinExistence type="predicted"/>
<evidence type="ECO:0000313" key="3">
    <source>
        <dbReference type="Proteomes" id="UP000499080"/>
    </source>
</evidence>
<sequence length="84" mass="9378">MVQQLARRWSTNVITKVGGLDLHTIAVYNAAVDDAIKIFQLVSCGMLERGMSEAPSFSSDRCSRLHRPSQNIPRYASERVVNLT</sequence>
<dbReference type="AlphaFoldDB" id="A0A4Y2NNR5"/>
<comment type="caution">
    <text evidence="1">The sequence shown here is derived from an EMBL/GenBank/DDBJ whole genome shotgun (WGS) entry which is preliminary data.</text>
</comment>
<keyword evidence="3" id="KW-1185">Reference proteome</keyword>
<organism evidence="1 3">
    <name type="scientific">Araneus ventricosus</name>
    <name type="common">Orbweaver spider</name>
    <name type="synonym">Epeira ventricosa</name>
    <dbReference type="NCBI Taxonomy" id="182803"/>
    <lineage>
        <taxon>Eukaryota</taxon>
        <taxon>Metazoa</taxon>
        <taxon>Ecdysozoa</taxon>
        <taxon>Arthropoda</taxon>
        <taxon>Chelicerata</taxon>
        <taxon>Arachnida</taxon>
        <taxon>Araneae</taxon>
        <taxon>Araneomorphae</taxon>
        <taxon>Entelegynae</taxon>
        <taxon>Araneoidea</taxon>
        <taxon>Araneidae</taxon>
        <taxon>Araneus</taxon>
    </lineage>
</organism>
<dbReference type="EMBL" id="BGPR01128350">
    <property type="protein sequence ID" value="GBN39431.1"/>
    <property type="molecule type" value="Genomic_DNA"/>
</dbReference>
<evidence type="ECO:0000313" key="2">
    <source>
        <dbReference type="EMBL" id="GBN39431.1"/>
    </source>
</evidence>